<keyword evidence="2" id="KW-0732">Signal</keyword>
<evidence type="ECO:0000313" key="3">
    <source>
        <dbReference type="EMBL" id="GIE15883.1"/>
    </source>
</evidence>
<organism evidence="3 4">
    <name type="scientific">Paractinoplanes ferrugineus</name>
    <dbReference type="NCBI Taxonomy" id="113564"/>
    <lineage>
        <taxon>Bacteria</taxon>
        <taxon>Bacillati</taxon>
        <taxon>Actinomycetota</taxon>
        <taxon>Actinomycetes</taxon>
        <taxon>Micromonosporales</taxon>
        <taxon>Micromonosporaceae</taxon>
        <taxon>Paractinoplanes</taxon>
    </lineage>
</organism>
<dbReference type="AlphaFoldDB" id="A0A919JA62"/>
<dbReference type="RefSeq" id="WP_203822230.1">
    <property type="nucleotide sequence ID" value="NZ_BAAABP010000039.1"/>
</dbReference>
<sequence length="216" mass="22213">MPSGRLAAVSALILALGCAACDSSGGAADGGWTPLEAPTGLQPGASIAADAPDRVEKSLLTTLPGLDRVAIDPEYADDVASPVCGNKQGPQAYSSESGMRREWRGPQVKVHQFAGAFGAVTAEQAIDQVAGKLACGSYPAQDRDGGEYTGVHKVTVPSTRLAFCETSPGKNAFCTGLLARDDILVRIQVAAVDEAAATKLLGDVTGQSSEVLRKAW</sequence>
<name>A0A919JA62_9ACTN</name>
<dbReference type="Proteomes" id="UP000598174">
    <property type="component" value="Unassembled WGS sequence"/>
</dbReference>
<dbReference type="EMBL" id="BOMM01000074">
    <property type="protein sequence ID" value="GIE15883.1"/>
    <property type="molecule type" value="Genomic_DNA"/>
</dbReference>
<reference evidence="3" key="1">
    <citation type="submission" date="2021-01" db="EMBL/GenBank/DDBJ databases">
        <title>Whole genome shotgun sequence of Actinoplanes ferrugineus NBRC 15555.</title>
        <authorList>
            <person name="Komaki H."/>
            <person name="Tamura T."/>
        </authorList>
    </citation>
    <scope>NUCLEOTIDE SEQUENCE</scope>
    <source>
        <strain evidence="3">NBRC 15555</strain>
    </source>
</reference>
<comment type="caution">
    <text evidence="3">The sequence shown here is derived from an EMBL/GenBank/DDBJ whole genome shotgun (WGS) entry which is preliminary data.</text>
</comment>
<feature type="signal peptide" evidence="2">
    <location>
        <begin position="1"/>
        <end position="27"/>
    </location>
</feature>
<gene>
    <name evidence="3" type="ORF">Afe05nite_77230</name>
</gene>
<evidence type="ECO:0000256" key="2">
    <source>
        <dbReference type="SAM" id="SignalP"/>
    </source>
</evidence>
<proteinExistence type="predicted"/>
<protein>
    <recommendedName>
        <fullName evidence="5">PknH-like extracellular domain-containing protein</fullName>
    </recommendedName>
</protein>
<feature type="compositionally biased region" description="Polar residues" evidence="1">
    <location>
        <begin position="88"/>
        <end position="97"/>
    </location>
</feature>
<keyword evidence="4" id="KW-1185">Reference proteome</keyword>
<evidence type="ECO:0000256" key="1">
    <source>
        <dbReference type="SAM" id="MobiDB-lite"/>
    </source>
</evidence>
<evidence type="ECO:0000313" key="4">
    <source>
        <dbReference type="Proteomes" id="UP000598174"/>
    </source>
</evidence>
<accession>A0A919JA62</accession>
<feature type="region of interest" description="Disordered" evidence="1">
    <location>
        <begin position="81"/>
        <end position="100"/>
    </location>
</feature>
<evidence type="ECO:0008006" key="5">
    <source>
        <dbReference type="Google" id="ProtNLM"/>
    </source>
</evidence>
<feature type="chain" id="PRO_5037140276" description="PknH-like extracellular domain-containing protein" evidence="2">
    <location>
        <begin position="28"/>
        <end position="216"/>
    </location>
</feature>
<dbReference type="PROSITE" id="PS51257">
    <property type="entry name" value="PROKAR_LIPOPROTEIN"/>
    <property type="match status" value="1"/>
</dbReference>